<evidence type="ECO:0000256" key="4">
    <source>
        <dbReference type="ARBA" id="ARBA00022475"/>
    </source>
</evidence>
<comment type="subcellular location">
    <subcellularLocation>
        <location evidence="1">Cell membrane</location>
        <topology evidence="1">Multi-pass membrane protein</topology>
    </subcellularLocation>
</comment>
<feature type="domain" description="Major facilitator superfamily (MFS) profile" evidence="10">
    <location>
        <begin position="10"/>
        <end position="414"/>
    </location>
</feature>
<gene>
    <name evidence="11" type="ORF">Lbru_1580</name>
</gene>
<evidence type="ECO:0000256" key="5">
    <source>
        <dbReference type="ARBA" id="ARBA00022692"/>
    </source>
</evidence>
<feature type="transmembrane region" description="Helical" evidence="9">
    <location>
        <begin position="82"/>
        <end position="100"/>
    </location>
</feature>
<feature type="transmembrane region" description="Helical" evidence="9">
    <location>
        <begin position="20"/>
        <end position="40"/>
    </location>
</feature>
<feature type="transmembrane region" description="Helical" evidence="9">
    <location>
        <begin position="46"/>
        <end position="70"/>
    </location>
</feature>
<keyword evidence="4" id="KW-1003">Cell membrane</keyword>
<feature type="transmembrane region" description="Helical" evidence="9">
    <location>
        <begin position="230"/>
        <end position="252"/>
    </location>
</feature>
<evidence type="ECO:0000256" key="7">
    <source>
        <dbReference type="ARBA" id="ARBA00022989"/>
    </source>
</evidence>
<dbReference type="InterPro" id="IPR036259">
    <property type="entry name" value="MFS_trans_sf"/>
</dbReference>
<feature type="transmembrane region" description="Helical" evidence="9">
    <location>
        <begin position="295"/>
        <end position="316"/>
    </location>
</feature>
<keyword evidence="7 9" id="KW-1133">Transmembrane helix</keyword>
<proteinExistence type="inferred from homology"/>
<evidence type="ECO:0000313" key="12">
    <source>
        <dbReference type="Proteomes" id="UP000054742"/>
    </source>
</evidence>
<dbReference type="InterPro" id="IPR005829">
    <property type="entry name" value="Sugar_transporter_CS"/>
</dbReference>
<dbReference type="PANTHER" id="PTHR43528:SF1">
    <property type="entry name" value="ALPHA-KETOGLUTARATE PERMEASE"/>
    <property type="match status" value="1"/>
</dbReference>
<dbReference type="InterPro" id="IPR011701">
    <property type="entry name" value="MFS"/>
</dbReference>
<evidence type="ECO:0000256" key="2">
    <source>
        <dbReference type="ARBA" id="ARBA00008240"/>
    </source>
</evidence>
<dbReference type="PROSITE" id="PS00217">
    <property type="entry name" value="SUGAR_TRANSPORT_2"/>
    <property type="match status" value="1"/>
</dbReference>
<sequence>MTSHPSLYRVVIPGLLGNVLEWYDFALYGYFAAILTPLFFPSKDATVGLIATFEVFAIGFLVRPLGAIVFGYIGDRFGRKQALSASIILMAIPTTFIGLLPDHQQIGILAPTLLIICRLLQGLAVGGEFTGSMVYLLEHAPDFRRGLYGALIMASAFCGLLLGAIAATIVKLFTIVWLWRIPFLLSIILGALGLYLRLRMPESPVFEELKKTHQININPFKELVSRHSLLILKGTALVVLPATAFYITFLYLPTYLNYFLTVNLLHAMIINTLTLFLLILACPLIGFLADKIGKWQVLIVGASSFFLLSVPLYILLGEGSSSAIFISQTIFAVMVALSYAAIPASLLELFPIAFRYTGLSLSYNLANALFGGTSAAVATSLIHATGILSMPAIYLTLISLITFATLLLLKHDFESERL</sequence>
<dbReference type="RefSeq" id="WP_058441644.1">
    <property type="nucleotide sequence ID" value="NZ_CAAAHU010000003.1"/>
</dbReference>
<keyword evidence="5 9" id="KW-0812">Transmembrane</keyword>
<name>A0A0W0SLM1_9GAMM</name>
<dbReference type="Gene3D" id="1.20.1250.20">
    <property type="entry name" value="MFS general substrate transporter like domains"/>
    <property type="match status" value="2"/>
</dbReference>
<feature type="transmembrane region" description="Helical" evidence="9">
    <location>
        <begin position="147"/>
        <end position="170"/>
    </location>
</feature>
<dbReference type="PATRIC" id="fig|29422.6.peg.1672"/>
<dbReference type="AlphaFoldDB" id="A0A0W0SLM1"/>
<dbReference type="Proteomes" id="UP000054742">
    <property type="component" value="Unassembled WGS sequence"/>
</dbReference>
<evidence type="ECO:0000256" key="6">
    <source>
        <dbReference type="ARBA" id="ARBA00022847"/>
    </source>
</evidence>
<reference evidence="11 12" key="1">
    <citation type="submission" date="2015-11" db="EMBL/GenBank/DDBJ databases">
        <title>Genomic analysis of 38 Legionella species identifies large and diverse effector repertoires.</title>
        <authorList>
            <person name="Burstein D."/>
            <person name="Amaro F."/>
            <person name="Zusman T."/>
            <person name="Lifshitz Z."/>
            <person name="Cohen O."/>
            <person name="Gilbert J.A."/>
            <person name="Pupko T."/>
            <person name="Shuman H.A."/>
            <person name="Segal G."/>
        </authorList>
    </citation>
    <scope>NUCLEOTIDE SEQUENCE [LARGE SCALE GENOMIC DNA]</scope>
    <source>
        <strain evidence="11 12">ATCC 43878</strain>
    </source>
</reference>
<dbReference type="OrthoDB" id="3690818at2"/>
<feature type="transmembrane region" description="Helical" evidence="9">
    <location>
        <begin position="363"/>
        <end position="382"/>
    </location>
</feature>
<evidence type="ECO:0000259" key="10">
    <source>
        <dbReference type="PROSITE" id="PS50850"/>
    </source>
</evidence>
<dbReference type="PROSITE" id="PS50850">
    <property type="entry name" value="MFS"/>
    <property type="match status" value="1"/>
</dbReference>
<protein>
    <submittedName>
        <fullName evidence="11">Proline betaine transport protein like protein</fullName>
    </submittedName>
</protein>
<dbReference type="GO" id="GO:0015293">
    <property type="term" value="F:symporter activity"/>
    <property type="evidence" value="ECO:0007669"/>
    <property type="project" value="UniProtKB-KW"/>
</dbReference>
<dbReference type="Pfam" id="PF07690">
    <property type="entry name" value="MFS_1"/>
    <property type="match status" value="1"/>
</dbReference>
<dbReference type="InterPro" id="IPR020846">
    <property type="entry name" value="MFS_dom"/>
</dbReference>
<feature type="transmembrane region" description="Helical" evidence="9">
    <location>
        <begin position="176"/>
        <end position="196"/>
    </location>
</feature>
<evidence type="ECO:0000256" key="1">
    <source>
        <dbReference type="ARBA" id="ARBA00004651"/>
    </source>
</evidence>
<evidence type="ECO:0000313" key="11">
    <source>
        <dbReference type="EMBL" id="KTC84219.1"/>
    </source>
</evidence>
<dbReference type="PANTHER" id="PTHR43528">
    <property type="entry name" value="ALPHA-KETOGLUTARATE PERMEASE"/>
    <property type="match status" value="1"/>
</dbReference>
<dbReference type="InterPro" id="IPR051084">
    <property type="entry name" value="H+-coupled_symporters"/>
</dbReference>
<evidence type="ECO:0000256" key="3">
    <source>
        <dbReference type="ARBA" id="ARBA00022448"/>
    </source>
</evidence>
<evidence type="ECO:0000256" key="8">
    <source>
        <dbReference type="ARBA" id="ARBA00023136"/>
    </source>
</evidence>
<keyword evidence="6" id="KW-0769">Symport</keyword>
<evidence type="ECO:0000256" key="9">
    <source>
        <dbReference type="SAM" id="Phobius"/>
    </source>
</evidence>
<comment type="caution">
    <text evidence="11">The sequence shown here is derived from an EMBL/GenBank/DDBJ whole genome shotgun (WGS) entry which is preliminary data.</text>
</comment>
<comment type="similarity">
    <text evidence="2">Belongs to the major facilitator superfamily. Metabolite:H+ Symporter (MHS) family (TC 2.A.1.6) family.</text>
</comment>
<dbReference type="STRING" id="29422.Lbru_1580"/>
<keyword evidence="3" id="KW-0813">Transport</keyword>
<accession>A0A0W0SLM1</accession>
<dbReference type="EMBL" id="LNXV01000011">
    <property type="protein sequence ID" value="KTC84219.1"/>
    <property type="molecule type" value="Genomic_DNA"/>
</dbReference>
<dbReference type="SUPFAM" id="SSF103473">
    <property type="entry name" value="MFS general substrate transporter"/>
    <property type="match status" value="1"/>
</dbReference>
<feature type="transmembrane region" description="Helical" evidence="9">
    <location>
        <begin position="264"/>
        <end position="288"/>
    </location>
</feature>
<feature type="transmembrane region" description="Helical" evidence="9">
    <location>
        <begin position="106"/>
        <end position="126"/>
    </location>
</feature>
<feature type="transmembrane region" description="Helical" evidence="9">
    <location>
        <begin position="388"/>
        <end position="409"/>
    </location>
</feature>
<organism evidence="11 12">
    <name type="scientific">Legionella brunensis</name>
    <dbReference type="NCBI Taxonomy" id="29422"/>
    <lineage>
        <taxon>Bacteria</taxon>
        <taxon>Pseudomonadati</taxon>
        <taxon>Pseudomonadota</taxon>
        <taxon>Gammaproteobacteria</taxon>
        <taxon>Legionellales</taxon>
        <taxon>Legionellaceae</taxon>
        <taxon>Legionella</taxon>
    </lineage>
</organism>
<keyword evidence="8 9" id="KW-0472">Membrane</keyword>
<dbReference type="GO" id="GO:0005886">
    <property type="term" value="C:plasma membrane"/>
    <property type="evidence" value="ECO:0007669"/>
    <property type="project" value="UniProtKB-SubCell"/>
</dbReference>
<keyword evidence="12" id="KW-1185">Reference proteome</keyword>